<comment type="caution">
    <text evidence="1">The sequence shown here is derived from an EMBL/GenBank/DDBJ whole genome shotgun (WGS) entry which is preliminary data.</text>
</comment>
<reference evidence="1 2" key="1">
    <citation type="journal article" date="2022" name="New Phytol.">
        <title>Ecological generalism drives hyperdiversity of secondary metabolite gene clusters in xylarialean endophytes.</title>
        <authorList>
            <person name="Franco M.E.E."/>
            <person name="Wisecaver J.H."/>
            <person name="Arnold A.E."/>
            <person name="Ju Y.M."/>
            <person name="Slot J.C."/>
            <person name="Ahrendt S."/>
            <person name="Moore L.P."/>
            <person name="Eastman K.E."/>
            <person name="Scott K."/>
            <person name="Konkel Z."/>
            <person name="Mondo S.J."/>
            <person name="Kuo A."/>
            <person name="Hayes R.D."/>
            <person name="Haridas S."/>
            <person name="Andreopoulos B."/>
            <person name="Riley R."/>
            <person name="LaButti K."/>
            <person name="Pangilinan J."/>
            <person name="Lipzen A."/>
            <person name="Amirebrahimi M."/>
            <person name="Yan J."/>
            <person name="Adam C."/>
            <person name="Keymanesh K."/>
            <person name="Ng V."/>
            <person name="Louie K."/>
            <person name="Northen T."/>
            <person name="Drula E."/>
            <person name="Henrissat B."/>
            <person name="Hsieh H.M."/>
            <person name="Youens-Clark K."/>
            <person name="Lutzoni F."/>
            <person name="Miadlikowska J."/>
            <person name="Eastwood D.C."/>
            <person name="Hamelin R.C."/>
            <person name="Grigoriev I.V."/>
            <person name="U'Ren J.M."/>
        </authorList>
    </citation>
    <scope>NUCLEOTIDE SEQUENCE [LARGE SCALE GENOMIC DNA]</scope>
    <source>
        <strain evidence="1 2">CBS 119005</strain>
    </source>
</reference>
<sequence>MVGIAGKSQACHTCRQKRLRCDMRRPVCRKCIKAKRTCTGYDRDLIFVNRTPSSSSATATSVLAERKALRQLKDAALANPTSEADLHSLFSESRHSCCEFRKYAVRLLEATYLPKRPVSTSEGSFSWAYRLSDLLKPSKALDTSLFAFCLSQLHVTGKGCASLYQCLDQYNTALRYLYADLDDPEKRSQEETLAAIIVLSTCELYVCPVSTGWSVHAHGIAEVLRLRDPETTNTPAWRHLFSRMRLVCTIEALTKRQAQILKNDIWRQIVTKSNVSGPLDEVFQMAGDIPILLERAVSLASITDRGTLLRESAAVAQSLLAMVKSFDLWLDECWKATTALRVWPVPSRVANPADVDPSNSTFPFCFEFESLVVAVPVIMCWGTAAQLYSNVIQIHDLVEARLDRRITLQYLLSQADTTVVDAAGTSEASSQNTPLPTADKVRSIQDIRDEGTKMARNVCRSLEYLHRIEMGTYGGHATTYPAWSARQYFRLHPGHEREASWLQSMHKMEGPGTRWGLALMTFTDIDEPLAGFREGKTRVRREQDSARVELV</sequence>
<dbReference type="Proteomes" id="UP001497700">
    <property type="component" value="Unassembled WGS sequence"/>
</dbReference>
<protein>
    <submittedName>
        <fullName evidence="1">Uncharacterized protein</fullName>
    </submittedName>
</protein>
<dbReference type="EMBL" id="MU393650">
    <property type="protein sequence ID" value="KAI4859198.1"/>
    <property type="molecule type" value="Genomic_DNA"/>
</dbReference>
<name>A0ACB9YJT8_9PEZI</name>
<evidence type="ECO:0000313" key="1">
    <source>
        <dbReference type="EMBL" id="KAI4859198.1"/>
    </source>
</evidence>
<proteinExistence type="predicted"/>
<accession>A0ACB9YJT8</accession>
<organism evidence="1 2">
    <name type="scientific">Hypoxylon rubiginosum</name>
    <dbReference type="NCBI Taxonomy" id="110542"/>
    <lineage>
        <taxon>Eukaryota</taxon>
        <taxon>Fungi</taxon>
        <taxon>Dikarya</taxon>
        <taxon>Ascomycota</taxon>
        <taxon>Pezizomycotina</taxon>
        <taxon>Sordariomycetes</taxon>
        <taxon>Xylariomycetidae</taxon>
        <taxon>Xylariales</taxon>
        <taxon>Hypoxylaceae</taxon>
        <taxon>Hypoxylon</taxon>
    </lineage>
</organism>
<evidence type="ECO:0000313" key="2">
    <source>
        <dbReference type="Proteomes" id="UP001497700"/>
    </source>
</evidence>
<gene>
    <name evidence="1" type="ORF">F4820DRAFT_440546</name>
</gene>
<keyword evidence="2" id="KW-1185">Reference proteome</keyword>